<sequence length="257" mass="27415">MTLTGACPGTLLPQLAIGHPGRWVLLGGLLGGFLFTRFSDLRGRPPKTQPNTQTQTNGFSHPQPLRLQSADDLIIPSRFGLDPDLALLAYVGLCNLLLLLSAIFAPSRPHLLNPFLGGTLIGLAQFATVTLIRLPAGMSLAYEAGRWLWCLIDPILPFSLQKPGPLPRSKALTFASGILVGAWMMSRVMPGLGWTVNIGMSKERGVAMGFWMVFGARMAGGCPSGHGFSGMSMLWVASVVTVVSMFLGGVGTAWLIN</sequence>
<evidence type="ECO:0008006" key="12">
    <source>
        <dbReference type="Google" id="ProtNLM"/>
    </source>
</evidence>
<dbReference type="GO" id="GO:0005886">
    <property type="term" value="C:plasma membrane"/>
    <property type="evidence" value="ECO:0007669"/>
    <property type="project" value="UniProtKB-SubCell"/>
</dbReference>
<dbReference type="PANTHER" id="PTHR30574:SF1">
    <property type="entry name" value="SULPHUR TRANSPORT DOMAIN-CONTAINING PROTEIN"/>
    <property type="match status" value="1"/>
</dbReference>
<keyword evidence="2" id="KW-0813">Transport</keyword>
<feature type="region of interest" description="Disordered" evidence="8">
    <location>
        <begin position="42"/>
        <end position="63"/>
    </location>
</feature>
<keyword evidence="4" id="KW-0997">Cell inner membrane</keyword>
<gene>
    <name evidence="10" type="ORF">K432DRAFT_457645</name>
</gene>
<feature type="transmembrane region" description="Helical" evidence="9">
    <location>
        <begin position="85"/>
        <end position="105"/>
    </location>
</feature>
<organism evidence="10 11">
    <name type="scientific">Lepidopterella palustris CBS 459.81</name>
    <dbReference type="NCBI Taxonomy" id="1314670"/>
    <lineage>
        <taxon>Eukaryota</taxon>
        <taxon>Fungi</taxon>
        <taxon>Dikarya</taxon>
        <taxon>Ascomycota</taxon>
        <taxon>Pezizomycotina</taxon>
        <taxon>Dothideomycetes</taxon>
        <taxon>Pleosporomycetidae</taxon>
        <taxon>Mytilinidiales</taxon>
        <taxon>Argynnaceae</taxon>
        <taxon>Lepidopterella</taxon>
    </lineage>
</organism>
<keyword evidence="7 9" id="KW-0472">Membrane</keyword>
<dbReference type="Pfam" id="PF04143">
    <property type="entry name" value="Sulf_transp"/>
    <property type="match status" value="1"/>
</dbReference>
<dbReference type="AlphaFoldDB" id="A0A8E2EJD5"/>
<keyword evidence="3" id="KW-1003">Cell membrane</keyword>
<dbReference type="EMBL" id="KV744829">
    <property type="protein sequence ID" value="OCK84863.1"/>
    <property type="molecule type" value="Genomic_DNA"/>
</dbReference>
<evidence type="ECO:0000256" key="1">
    <source>
        <dbReference type="ARBA" id="ARBA00004429"/>
    </source>
</evidence>
<keyword evidence="6 9" id="KW-1133">Transmembrane helix</keyword>
<feature type="transmembrane region" description="Helical" evidence="9">
    <location>
        <begin position="234"/>
        <end position="256"/>
    </location>
</feature>
<evidence type="ECO:0000256" key="3">
    <source>
        <dbReference type="ARBA" id="ARBA00022475"/>
    </source>
</evidence>
<reference evidence="10 11" key="1">
    <citation type="journal article" date="2016" name="Nat. Commun.">
        <title>Ectomycorrhizal ecology is imprinted in the genome of the dominant symbiotic fungus Cenococcum geophilum.</title>
        <authorList>
            <consortium name="DOE Joint Genome Institute"/>
            <person name="Peter M."/>
            <person name="Kohler A."/>
            <person name="Ohm R.A."/>
            <person name="Kuo A."/>
            <person name="Krutzmann J."/>
            <person name="Morin E."/>
            <person name="Arend M."/>
            <person name="Barry K.W."/>
            <person name="Binder M."/>
            <person name="Choi C."/>
            <person name="Clum A."/>
            <person name="Copeland A."/>
            <person name="Grisel N."/>
            <person name="Haridas S."/>
            <person name="Kipfer T."/>
            <person name="LaButti K."/>
            <person name="Lindquist E."/>
            <person name="Lipzen A."/>
            <person name="Maire R."/>
            <person name="Meier B."/>
            <person name="Mihaltcheva S."/>
            <person name="Molinier V."/>
            <person name="Murat C."/>
            <person name="Poggeler S."/>
            <person name="Quandt C.A."/>
            <person name="Sperisen C."/>
            <person name="Tritt A."/>
            <person name="Tisserant E."/>
            <person name="Crous P.W."/>
            <person name="Henrissat B."/>
            <person name="Nehls U."/>
            <person name="Egli S."/>
            <person name="Spatafora J.W."/>
            <person name="Grigoriev I.V."/>
            <person name="Martin F.M."/>
        </authorList>
    </citation>
    <scope>NUCLEOTIDE SEQUENCE [LARGE SCALE GENOMIC DNA]</scope>
    <source>
        <strain evidence="10 11">CBS 459.81</strain>
    </source>
</reference>
<proteinExistence type="predicted"/>
<comment type="subcellular location">
    <subcellularLocation>
        <location evidence="1">Cell inner membrane</location>
        <topology evidence="1">Multi-pass membrane protein</topology>
    </subcellularLocation>
</comment>
<name>A0A8E2EJD5_9PEZI</name>
<evidence type="ECO:0000256" key="9">
    <source>
        <dbReference type="SAM" id="Phobius"/>
    </source>
</evidence>
<evidence type="ECO:0000313" key="11">
    <source>
        <dbReference type="Proteomes" id="UP000250266"/>
    </source>
</evidence>
<feature type="transmembrane region" description="Helical" evidence="9">
    <location>
        <begin position="111"/>
        <end position="132"/>
    </location>
</feature>
<evidence type="ECO:0000256" key="5">
    <source>
        <dbReference type="ARBA" id="ARBA00022692"/>
    </source>
</evidence>
<dbReference type="InterPro" id="IPR007272">
    <property type="entry name" value="Sulf_transp_TsuA/YedE"/>
</dbReference>
<dbReference type="Proteomes" id="UP000250266">
    <property type="component" value="Unassembled WGS sequence"/>
</dbReference>
<evidence type="ECO:0000256" key="8">
    <source>
        <dbReference type="SAM" id="MobiDB-lite"/>
    </source>
</evidence>
<evidence type="ECO:0000256" key="7">
    <source>
        <dbReference type="ARBA" id="ARBA00023136"/>
    </source>
</evidence>
<feature type="transmembrane region" description="Helical" evidence="9">
    <location>
        <begin position="20"/>
        <end position="38"/>
    </location>
</feature>
<keyword evidence="5 9" id="KW-0812">Transmembrane</keyword>
<evidence type="ECO:0000256" key="4">
    <source>
        <dbReference type="ARBA" id="ARBA00022519"/>
    </source>
</evidence>
<accession>A0A8E2EJD5</accession>
<dbReference type="OrthoDB" id="10254418at2759"/>
<evidence type="ECO:0000256" key="2">
    <source>
        <dbReference type="ARBA" id="ARBA00022448"/>
    </source>
</evidence>
<dbReference type="PANTHER" id="PTHR30574">
    <property type="entry name" value="INNER MEMBRANE PROTEIN YEDE"/>
    <property type="match status" value="1"/>
</dbReference>
<evidence type="ECO:0000256" key="6">
    <source>
        <dbReference type="ARBA" id="ARBA00022989"/>
    </source>
</evidence>
<keyword evidence="11" id="KW-1185">Reference proteome</keyword>
<evidence type="ECO:0000313" key="10">
    <source>
        <dbReference type="EMBL" id="OCK84863.1"/>
    </source>
</evidence>
<protein>
    <recommendedName>
        <fullName evidence="12">Sulphur transport domain-containing protein</fullName>
    </recommendedName>
</protein>